<dbReference type="Proteomes" id="UP000324222">
    <property type="component" value="Unassembled WGS sequence"/>
</dbReference>
<proteinExistence type="predicted"/>
<evidence type="ECO:0000313" key="1">
    <source>
        <dbReference type="EMBL" id="MPC52571.1"/>
    </source>
</evidence>
<accession>A0A5B7FYG4</accession>
<comment type="caution">
    <text evidence="1">The sequence shown here is derived from an EMBL/GenBank/DDBJ whole genome shotgun (WGS) entry which is preliminary data.</text>
</comment>
<dbReference type="EMBL" id="VSRR010010988">
    <property type="protein sequence ID" value="MPC52571.1"/>
    <property type="molecule type" value="Genomic_DNA"/>
</dbReference>
<evidence type="ECO:0000313" key="2">
    <source>
        <dbReference type="Proteomes" id="UP000324222"/>
    </source>
</evidence>
<reference evidence="1 2" key="1">
    <citation type="submission" date="2019-05" db="EMBL/GenBank/DDBJ databases">
        <title>Another draft genome of Portunus trituberculatus and its Hox gene families provides insights of decapod evolution.</title>
        <authorList>
            <person name="Jeong J.-H."/>
            <person name="Song I."/>
            <person name="Kim S."/>
            <person name="Choi T."/>
            <person name="Kim D."/>
            <person name="Ryu S."/>
            <person name="Kim W."/>
        </authorList>
    </citation>
    <scope>NUCLEOTIDE SEQUENCE [LARGE SCALE GENOMIC DNA]</scope>
    <source>
        <tissue evidence="1">Muscle</tissue>
    </source>
</reference>
<protein>
    <submittedName>
        <fullName evidence="1">Uncharacterized protein</fullName>
    </submittedName>
</protein>
<keyword evidence="2" id="KW-1185">Reference proteome</keyword>
<gene>
    <name evidence="1" type="ORF">E2C01_046442</name>
</gene>
<name>A0A5B7FYG4_PORTR</name>
<dbReference type="AlphaFoldDB" id="A0A5B7FYG4"/>
<organism evidence="1 2">
    <name type="scientific">Portunus trituberculatus</name>
    <name type="common">Swimming crab</name>
    <name type="synonym">Neptunus trituberculatus</name>
    <dbReference type="NCBI Taxonomy" id="210409"/>
    <lineage>
        <taxon>Eukaryota</taxon>
        <taxon>Metazoa</taxon>
        <taxon>Ecdysozoa</taxon>
        <taxon>Arthropoda</taxon>
        <taxon>Crustacea</taxon>
        <taxon>Multicrustacea</taxon>
        <taxon>Malacostraca</taxon>
        <taxon>Eumalacostraca</taxon>
        <taxon>Eucarida</taxon>
        <taxon>Decapoda</taxon>
        <taxon>Pleocyemata</taxon>
        <taxon>Brachyura</taxon>
        <taxon>Eubrachyura</taxon>
        <taxon>Portunoidea</taxon>
        <taxon>Portunidae</taxon>
        <taxon>Portuninae</taxon>
        <taxon>Portunus</taxon>
    </lineage>
</organism>
<sequence length="89" mass="9485">MYSEPYSSLWIYKTNPEAMIVVTGRVREASLADADLVEGENLLTSIYLTTLTGVDLIGKSIVHSSPLPGVALASKRGLDVLGIAFLDGC</sequence>